<keyword evidence="1" id="KW-0813">Transport</keyword>
<dbReference type="SUPFAM" id="SSF50331">
    <property type="entry name" value="MOP-like"/>
    <property type="match status" value="1"/>
</dbReference>
<dbReference type="PANTHER" id="PTHR42781:SF4">
    <property type="entry name" value="SPERMIDINE_PUTRESCINE IMPORT ATP-BINDING PROTEIN POTA"/>
    <property type="match status" value="1"/>
</dbReference>
<dbReference type="InterPro" id="IPR017871">
    <property type="entry name" value="ABC_transporter-like_CS"/>
</dbReference>
<evidence type="ECO:0000259" key="4">
    <source>
        <dbReference type="PROSITE" id="PS50893"/>
    </source>
</evidence>
<reference evidence="5 6" key="1">
    <citation type="submission" date="2015-12" db="EMBL/GenBank/DDBJ databases">
        <authorList>
            <person name="Lauer A."/>
            <person name="Humrighouse B."/>
            <person name="Loparev V."/>
            <person name="Shewmaker P.L."/>
            <person name="Whitney A.M."/>
            <person name="McLaughlin R.W."/>
        </authorList>
    </citation>
    <scope>NUCLEOTIDE SEQUENCE [LARGE SCALE GENOMIC DNA]</scope>
    <source>
        <strain evidence="5 6">LMG 23085</strain>
    </source>
</reference>
<dbReference type="RefSeq" id="WP_071877184.1">
    <property type="nucleotide sequence ID" value="NZ_JXLC01000006.1"/>
</dbReference>
<name>A0ABM5WA93_9ENTE</name>
<evidence type="ECO:0000256" key="2">
    <source>
        <dbReference type="ARBA" id="ARBA00022741"/>
    </source>
</evidence>
<dbReference type="EMBL" id="CP013614">
    <property type="protein sequence ID" value="ALS02185.1"/>
    <property type="molecule type" value="Genomic_DNA"/>
</dbReference>
<protein>
    <submittedName>
        <fullName evidence="5">ABC transporter ATP-binding protein</fullName>
    </submittedName>
</protein>
<feature type="domain" description="ABC transporter" evidence="4">
    <location>
        <begin position="3"/>
        <end position="233"/>
    </location>
</feature>
<proteinExistence type="predicted"/>
<evidence type="ECO:0000313" key="5">
    <source>
        <dbReference type="EMBL" id="ALS02185.1"/>
    </source>
</evidence>
<dbReference type="InterPro" id="IPR050093">
    <property type="entry name" value="ABC_SmlMolc_Importer"/>
</dbReference>
<keyword evidence="3 5" id="KW-0067">ATP-binding</keyword>
<keyword evidence="6" id="KW-1185">Reference proteome</keyword>
<dbReference type="SMART" id="SM00382">
    <property type="entry name" value="AAA"/>
    <property type="match status" value="1"/>
</dbReference>
<dbReference type="InterPro" id="IPR008995">
    <property type="entry name" value="Mo/tungstate-bd_C_term_dom"/>
</dbReference>
<dbReference type="Proteomes" id="UP000065511">
    <property type="component" value="Chromosome"/>
</dbReference>
<dbReference type="Pfam" id="PF00005">
    <property type="entry name" value="ABC_tran"/>
    <property type="match status" value="1"/>
</dbReference>
<evidence type="ECO:0000256" key="1">
    <source>
        <dbReference type="ARBA" id="ARBA00022448"/>
    </source>
</evidence>
<dbReference type="PROSITE" id="PS00211">
    <property type="entry name" value="ABC_TRANSPORTER_1"/>
    <property type="match status" value="1"/>
</dbReference>
<keyword evidence="2" id="KW-0547">Nucleotide-binding</keyword>
<dbReference type="Gene3D" id="3.40.50.300">
    <property type="entry name" value="P-loop containing nucleotide triphosphate hydrolases"/>
    <property type="match status" value="1"/>
</dbReference>
<gene>
    <name evidence="5" type="ORF">ATZ33_12570</name>
</gene>
<dbReference type="InterPro" id="IPR003439">
    <property type="entry name" value="ABC_transporter-like_ATP-bd"/>
</dbReference>
<dbReference type="GO" id="GO:0005524">
    <property type="term" value="F:ATP binding"/>
    <property type="evidence" value="ECO:0007669"/>
    <property type="project" value="UniProtKB-KW"/>
</dbReference>
<sequence length="337" mass="38322">MFLNIRDVTLFFGENQVLAIDDISINEGELVTLLGPSGCGKSTLLRCITGLEQPKTGSILLDGQEIQAIPTKDRNIGFVFQNYALFPTMSVFDNVAFGLKIKKMKSEEINEKVFKILNLVNMTEHADKNVQLLSGGQKQRVALARSLVTEPKVLLLDEPLSALDARIRKQLQQDIRKIQQELKMTMIFVTHDQEEAMRISDRIFVLEAGRVSQVSTPEVLYQKPDNAFVAEFIGNYNKFDWLELAAYTDHFSGNGNRFVYYLRPELIQLETIEKAIKIPVTLEETINLGNIQRYVFHSDTGKKIIVDRLNNEYLQLSGDNLYINQEDIIQIPLAYSS</sequence>
<dbReference type="PANTHER" id="PTHR42781">
    <property type="entry name" value="SPERMIDINE/PUTRESCINE IMPORT ATP-BINDING PROTEIN POTA"/>
    <property type="match status" value="1"/>
</dbReference>
<organism evidence="5 6">
    <name type="scientific">Enterococcus silesiacus</name>
    <dbReference type="NCBI Taxonomy" id="332949"/>
    <lineage>
        <taxon>Bacteria</taxon>
        <taxon>Bacillati</taxon>
        <taxon>Bacillota</taxon>
        <taxon>Bacilli</taxon>
        <taxon>Lactobacillales</taxon>
        <taxon>Enterococcaceae</taxon>
        <taxon>Enterococcus</taxon>
    </lineage>
</organism>
<accession>A0ABM5WA93</accession>
<evidence type="ECO:0000256" key="3">
    <source>
        <dbReference type="ARBA" id="ARBA00022840"/>
    </source>
</evidence>
<dbReference type="InterPro" id="IPR027417">
    <property type="entry name" value="P-loop_NTPase"/>
</dbReference>
<dbReference type="InterPro" id="IPR003593">
    <property type="entry name" value="AAA+_ATPase"/>
</dbReference>
<dbReference type="PROSITE" id="PS50893">
    <property type="entry name" value="ABC_TRANSPORTER_2"/>
    <property type="match status" value="1"/>
</dbReference>
<dbReference type="SUPFAM" id="SSF52540">
    <property type="entry name" value="P-loop containing nucleoside triphosphate hydrolases"/>
    <property type="match status" value="1"/>
</dbReference>
<evidence type="ECO:0000313" key="6">
    <source>
        <dbReference type="Proteomes" id="UP000065511"/>
    </source>
</evidence>